<feature type="region of interest" description="Disordered" evidence="1">
    <location>
        <begin position="1"/>
        <end position="26"/>
    </location>
</feature>
<protein>
    <submittedName>
        <fullName evidence="2">Uncharacterized protein</fullName>
    </submittedName>
</protein>
<dbReference type="Proteomes" id="UP000828390">
    <property type="component" value="Unassembled WGS sequence"/>
</dbReference>
<gene>
    <name evidence="2" type="ORF">DPMN_070427</name>
</gene>
<evidence type="ECO:0000256" key="1">
    <source>
        <dbReference type="SAM" id="MobiDB-lite"/>
    </source>
</evidence>
<accession>A0A9D4BV38</accession>
<reference evidence="2" key="1">
    <citation type="journal article" date="2019" name="bioRxiv">
        <title>The Genome of the Zebra Mussel, Dreissena polymorpha: A Resource for Invasive Species Research.</title>
        <authorList>
            <person name="McCartney M.A."/>
            <person name="Auch B."/>
            <person name="Kono T."/>
            <person name="Mallez S."/>
            <person name="Zhang Y."/>
            <person name="Obille A."/>
            <person name="Becker A."/>
            <person name="Abrahante J.E."/>
            <person name="Garbe J."/>
            <person name="Badalamenti J.P."/>
            <person name="Herman A."/>
            <person name="Mangelson H."/>
            <person name="Liachko I."/>
            <person name="Sullivan S."/>
            <person name="Sone E.D."/>
            <person name="Koren S."/>
            <person name="Silverstein K.A.T."/>
            <person name="Beckman K.B."/>
            <person name="Gohl D.M."/>
        </authorList>
    </citation>
    <scope>NUCLEOTIDE SEQUENCE</scope>
    <source>
        <strain evidence="2">Duluth1</strain>
        <tissue evidence="2">Whole animal</tissue>
    </source>
</reference>
<name>A0A9D4BV38_DREPO</name>
<evidence type="ECO:0000313" key="2">
    <source>
        <dbReference type="EMBL" id="KAH3710930.1"/>
    </source>
</evidence>
<sequence length="50" mass="5441">MTAESVHVGAEEPEVGSIGSERLSMPNKNMHVLLDKPEVQRRYTANGSTS</sequence>
<reference evidence="2" key="2">
    <citation type="submission" date="2020-11" db="EMBL/GenBank/DDBJ databases">
        <authorList>
            <person name="McCartney M.A."/>
            <person name="Auch B."/>
            <person name="Kono T."/>
            <person name="Mallez S."/>
            <person name="Becker A."/>
            <person name="Gohl D.M."/>
            <person name="Silverstein K.A.T."/>
            <person name="Koren S."/>
            <person name="Bechman K.B."/>
            <person name="Herman A."/>
            <person name="Abrahante J.E."/>
            <person name="Garbe J."/>
        </authorList>
    </citation>
    <scope>NUCLEOTIDE SEQUENCE</scope>
    <source>
        <strain evidence="2">Duluth1</strain>
        <tissue evidence="2">Whole animal</tissue>
    </source>
</reference>
<organism evidence="2 3">
    <name type="scientific">Dreissena polymorpha</name>
    <name type="common">Zebra mussel</name>
    <name type="synonym">Mytilus polymorpha</name>
    <dbReference type="NCBI Taxonomy" id="45954"/>
    <lineage>
        <taxon>Eukaryota</taxon>
        <taxon>Metazoa</taxon>
        <taxon>Spiralia</taxon>
        <taxon>Lophotrochozoa</taxon>
        <taxon>Mollusca</taxon>
        <taxon>Bivalvia</taxon>
        <taxon>Autobranchia</taxon>
        <taxon>Heteroconchia</taxon>
        <taxon>Euheterodonta</taxon>
        <taxon>Imparidentia</taxon>
        <taxon>Neoheterodontei</taxon>
        <taxon>Myida</taxon>
        <taxon>Dreissenoidea</taxon>
        <taxon>Dreissenidae</taxon>
        <taxon>Dreissena</taxon>
    </lineage>
</organism>
<dbReference type="AlphaFoldDB" id="A0A9D4BV38"/>
<evidence type="ECO:0000313" key="3">
    <source>
        <dbReference type="Proteomes" id="UP000828390"/>
    </source>
</evidence>
<proteinExistence type="predicted"/>
<dbReference type="EMBL" id="JAIWYP010000014">
    <property type="protein sequence ID" value="KAH3710930.1"/>
    <property type="molecule type" value="Genomic_DNA"/>
</dbReference>
<keyword evidence="3" id="KW-1185">Reference proteome</keyword>
<comment type="caution">
    <text evidence="2">The sequence shown here is derived from an EMBL/GenBank/DDBJ whole genome shotgun (WGS) entry which is preliminary data.</text>
</comment>